<sequence length="130" mass="15043">MKPTRTLIPRLLPILKHFPTTSLKSSAFINLSIPTSSRPFSYSEQQTEQHWWMINKSQNISSVPTSSNYHNQFDLRTQYPHTSIYTSSDHLIHSHNPKIRFNDTKQTKDQDGITNVPPPTIAWNDHLSMV</sequence>
<evidence type="ECO:0000313" key="3">
    <source>
        <dbReference type="Proteomes" id="UP000094020"/>
    </source>
</evidence>
<dbReference type="OrthoDB" id="10575158at2759"/>
<name>A0A1B9I3N0_9TREE</name>
<evidence type="ECO:0000313" key="1">
    <source>
        <dbReference type="EMBL" id="OCF50133.1"/>
    </source>
</evidence>
<dbReference type="GeneID" id="30171821"/>
<dbReference type="EMBL" id="CP144525">
    <property type="protein sequence ID" value="WWC71690.1"/>
    <property type="molecule type" value="Genomic_DNA"/>
</dbReference>
<dbReference type="RefSeq" id="XP_019011352.1">
    <property type="nucleotide sequence ID" value="XM_019155198.1"/>
</dbReference>
<accession>A0A1B9I3N0</accession>
<evidence type="ECO:0000313" key="2">
    <source>
        <dbReference type="EMBL" id="WWC71690.1"/>
    </source>
</evidence>
<proteinExistence type="predicted"/>
<dbReference type="AlphaFoldDB" id="A0A1B9I3N0"/>
<organism evidence="1">
    <name type="scientific">Kwoniella pini CBS 10737</name>
    <dbReference type="NCBI Taxonomy" id="1296096"/>
    <lineage>
        <taxon>Eukaryota</taxon>
        <taxon>Fungi</taxon>
        <taxon>Dikarya</taxon>
        <taxon>Basidiomycota</taxon>
        <taxon>Agaricomycotina</taxon>
        <taxon>Tremellomycetes</taxon>
        <taxon>Tremellales</taxon>
        <taxon>Cryptococcaceae</taxon>
        <taxon>Kwoniella</taxon>
    </lineage>
</organism>
<keyword evidence="3" id="KW-1185">Reference proteome</keyword>
<gene>
    <name evidence="1" type="ORF">I206_03452</name>
    <name evidence="2" type="ORF">I206_105648</name>
</gene>
<reference evidence="2" key="2">
    <citation type="submission" date="2013-07" db="EMBL/GenBank/DDBJ databases">
        <authorList>
            <consortium name="The Broad Institute Genome Sequencing Platform"/>
            <person name="Cuomo C."/>
            <person name="Litvintseva A."/>
            <person name="Chen Y."/>
            <person name="Heitman J."/>
            <person name="Sun S."/>
            <person name="Springer D."/>
            <person name="Dromer F."/>
            <person name="Young S.K."/>
            <person name="Zeng Q."/>
            <person name="Gargeya S."/>
            <person name="Fitzgerald M."/>
            <person name="Abouelleil A."/>
            <person name="Alvarado L."/>
            <person name="Berlin A.M."/>
            <person name="Chapman S.B."/>
            <person name="Dewar J."/>
            <person name="Goldberg J."/>
            <person name="Griggs A."/>
            <person name="Gujja S."/>
            <person name="Hansen M."/>
            <person name="Howarth C."/>
            <person name="Imamovic A."/>
            <person name="Larimer J."/>
            <person name="McCowan C."/>
            <person name="Murphy C."/>
            <person name="Pearson M."/>
            <person name="Priest M."/>
            <person name="Roberts A."/>
            <person name="Saif S."/>
            <person name="Shea T."/>
            <person name="Sykes S."/>
            <person name="Wortman J."/>
            <person name="Nusbaum C."/>
            <person name="Birren B."/>
        </authorList>
    </citation>
    <scope>NUCLEOTIDE SEQUENCE</scope>
    <source>
        <strain evidence="2">CBS 10737</strain>
    </source>
</reference>
<reference evidence="1" key="3">
    <citation type="submission" date="2016-07" db="EMBL/GenBank/DDBJ databases">
        <title>Evolution of pathogenesis and genome organization in the Tremellales.</title>
        <authorList>
            <person name="Cuomo C."/>
            <person name="Litvintseva A."/>
            <person name="Heitman J."/>
            <person name="Chen Y."/>
            <person name="Sun S."/>
            <person name="Springer D."/>
            <person name="Dromer F."/>
            <person name="Young S."/>
            <person name="Zeng Q."/>
            <person name="Chapman S."/>
            <person name="Gujja S."/>
            <person name="Saif S."/>
            <person name="Birren B."/>
        </authorList>
    </citation>
    <scope>NUCLEOTIDE SEQUENCE</scope>
    <source>
        <strain evidence="1">CBS 10737</strain>
    </source>
</reference>
<dbReference type="EMBL" id="KI894010">
    <property type="protein sequence ID" value="OCF50133.1"/>
    <property type="molecule type" value="Genomic_DNA"/>
</dbReference>
<protein>
    <submittedName>
        <fullName evidence="1">Uncharacterized protein</fullName>
    </submittedName>
</protein>
<reference evidence="1" key="1">
    <citation type="submission" date="2013-07" db="EMBL/GenBank/DDBJ databases">
        <title>The Genome Sequence of Cryptococcus pinus CBS10737.</title>
        <authorList>
            <consortium name="The Broad Institute Genome Sequencing Platform"/>
            <person name="Cuomo C."/>
            <person name="Litvintseva A."/>
            <person name="Chen Y."/>
            <person name="Heitman J."/>
            <person name="Sun S."/>
            <person name="Springer D."/>
            <person name="Dromer F."/>
            <person name="Young S.K."/>
            <person name="Zeng Q."/>
            <person name="Gargeya S."/>
            <person name="Fitzgerald M."/>
            <person name="Abouelleil A."/>
            <person name="Alvarado L."/>
            <person name="Berlin A.M."/>
            <person name="Chapman S.B."/>
            <person name="Dewar J."/>
            <person name="Goldberg J."/>
            <person name="Griggs A."/>
            <person name="Gujja S."/>
            <person name="Hansen M."/>
            <person name="Howarth C."/>
            <person name="Imamovic A."/>
            <person name="Larimer J."/>
            <person name="McCowan C."/>
            <person name="Murphy C."/>
            <person name="Pearson M."/>
            <person name="Priest M."/>
            <person name="Roberts A."/>
            <person name="Saif S."/>
            <person name="Shea T."/>
            <person name="Sykes S."/>
            <person name="Wortman J."/>
            <person name="Nusbaum C."/>
            <person name="Birren B."/>
        </authorList>
    </citation>
    <scope>NUCLEOTIDE SEQUENCE [LARGE SCALE GENOMIC DNA]</scope>
    <source>
        <strain evidence="1">CBS 10737</strain>
    </source>
</reference>
<reference evidence="2" key="4">
    <citation type="submission" date="2024-02" db="EMBL/GenBank/DDBJ databases">
        <title>Comparative genomics of Cryptococcus and Kwoniella reveals pathogenesis evolution and contrasting modes of karyotype evolution via chromosome fusion or intercentromeric recombination.</title>
        <authorList>
            <person name="Coelho M.A."/>
            <person name="David-Palma M."/>
            <person name="Shea T."/>
            <person name="Bowers K."/>
            <person name="McGinley-Smith S."/>
            <person name="Mohammad A.W."/>
            <person name="Gnirke A."/>
            <person name="Yurkov A.M."/>
            <person name="Nowrousian M."/>
            <person name="Sun S."/>
            <person name="Cuomo C.A."/>
            <person name="Heitman J."/>
        </authorList>
    </citation>
    <scope>NUCLEOTIDE SEQUENCE</scope>
    <source>
        <strain evidence="2">CBS 10737</strain>
    </source>
</reference>
<dbReference type="KEGG" id="kpin:30171821"/>
<dbReference type="Proteomes" id="UP000094020">
    <property type="component" value="Chromosome 7"/>
</dbReference>